<reference evidence="1 2" key="1">
    <citation type="submission" date="2019-05" db="EMBL/GenBank/DDBJ databases">
        <title>Another draft genome of Portunus trituberculatus and its Hox gene families provides insights of decapod evolution.</title>
        <authorList>
            <person name="Jeong J.-H."/>
            <person name="Song I."/>
            <person name="Kim S."/>
            <person name="Choi T."/>
            <person name="Kim D."/>
            <person name="Ryu S."/>
            <person name="Kim W."/>
        </authorList>
    </citation>
    <scope>NUCLEOTIDE SEQUENCE [LARGE SCALE GENOMIC DNA]</scope>
    <source>
        <tissue evidence="1">Muscle</tissue>
    </source>
</reference>
<proteinExistence type="predicted"/>
<protein>
    <submittedName>
        <fullName evidence="1">Uncharacterized protein</fullName>
    </submittedName>
</protein>
<evidence type="ECO:0000313" key="1">
    <source>
        <dbReference type="EMBL" id="MPC76999.1"/>
    </source>
</evidence>
<keyword evidence="2" id="KW-1185">Reference proteome</keyword>
<dbReference type="EMBL" id="VSRR010044768">
    <property type="protein sequence ID" value="MPC76999.1"/>
    <property type="molecule type" value="Genomic_DNA"/>
</dbReference>
<sequence>MPQYILEIVHPQPCSKHPSLPQYTQVCLSHTFPYIQSPPFSSFSSSSSSSSSSTLSLSRCSTCLVAQAAPLALSLPRLQSAAPQPENT</sequence>
<evidence type="ECO:0000313" key="2">
    <source>
        <dbReference type="Proteomes" id="UP000324222"/>
    </source>
</evidence>
<accession>A0A5B7I540</accession>
<name>A0A5B7I540_PORTR</name>
<dbReference type="Proteomes" id="UP000324222">
    <property type="component" value="Unassembled WGS sequence"/>
</dbReference>
<comment type="caution">
    <text evidence="1">The sequence shown here is derived from an EMBL/GenBank/DDBJ whole genome shotgun (WGS) entry which is preliminary data.</text>
</comment>
<organism evidence="1 2">
    <name type="scientific">Portunus trituberculatus</name>
    <name type="common">Swimming crab</name>
    <name type="synonym">Neptunus trituberculatus</name>
    <dbReference type="NCBI Taxonomy" id="210409"/>
    <lineage>
        <taxon>Eukaryota</taxon>
        <taxon>Metazoa</taxon>
        <taxon>Ecdysozoa</taxon>
        <taxon>Arthropoda</taxon>
        <taxon>Crustacea</taxon>
        <taxon>Multicrustacea</taxon>
        <taxon>Malacostraca</taxon>
        <taxon>Eumalacostraca</taxon>
        <taxon>Eucarida</taxon>
        <taxon>Decapoda</taxon>
        <taxon>Pleocyemata</taxon>
        <taxon>Brachyura</taxon>
        <taxon>Eubrachyura</taxon>
        <taxon>Portunoidea</taxon>
        <taxon>Portunidae</taxon>
        <taxon>Portuninae</taxon>
        <taxon>Portunus</taxon>
    </lineage>
</organism>
<dbReference type="AlphaFoldDB" id="A0A5B7I540"/>
<gene>
    <name evidence="1" type="ORF">E2C01_071436</name>
</gene>